<dbReference type="Proteomes" id="UP000030766">
    <property type="component" value="Unassembled WGS sequence"/>
</dbReference>
<dbReference type="AlphaFoldDB" id="W9KEP7"/>
<organism evidence="1">
    <name type="scientific">Fusarium oxysporum Fo47</name>
    <dbReference type="NCBI Taxonomy" id="660027"/>
    <lineage>
        <taxon>Eukaryota</taxon>
        <taxon>Fungi</taxon>
        <taxon>Dikarya</taxon>
        <taxon>Ascomycota</taxon>
        <taxon>Pezizomycotina</taxon>
        <taxon>Sordariomycetes</taxon>
        <taxon>Hypocreomycetidae</taxon>
        <taxon>Hypocreales</taxon>
        <taxon>Nectriaceae</taxon>
        <taxon>Fusarium</taxon>
        <taxon>Fusarium oxysporum species complex</taxon>
    </lineage>
</organism>
<name>W9KEP7_FUSOX</name>
<reference evidence="1" key="1">
    <citation type="submission" date="2011-06" db="EMBL/GenBank/DDBJ databases">
        <title>The Genome Sequence of Fusarium oxysporum Fo47.</title>
        <authorList>
            <consortium name="The Broad Institute Genome Sequencing Platform"/>
            <person name="Ma L.-J."/>
            <person name="Gale L.R."/>
            <person name="Schwartz D.C."/>
            <person name="Zhou S."/>
            <person name="Corby-Kistler H."/>
            <person name="Young S.K."/>
            <person name="Zeng Q."/>
            <person name="Gargeya S."/>
            <person name="Fitzgerald M."/>
            <person name="Haas B."/>
            <person name="Abouelleil A."/>
            <person name="Alvarado L."/>
            <person name="Arachchi H.M."/>
            <person name="Berlin A."/>
            <person name="Brown A."/>
            <person name="Chapman S.B."/>
            <person name="Chen Z."/>
            <person name="Dunbar C."/>
            <person name="Freedman E."/>
            <person name="Gearin G."/>
            <person name="Gellesch M."/>
            <person name="Goldberg J."/>
            <person name="Griggs A."/>
            <person name="Gujja S."/>
            <person name="Heiman D."/>
            <person name="Howarth C."/>
            <person name="Larson L."/>
            <person name="Lui A."/>
            <person name="MacDonald P.J.P."/>
            <person name="Mehta T."/>
            <person name="Montmayeur A."/>
            <person name="Murphy C."/>
            <person name="Neiman D."/>
            <person name="Pearson M."/>
            <person name="Priest M."/>
            <person name="Roberts A."/>
            <person name="Saif S."/>
            <person name="Shea T."/>
            <person name="Shenoy N."/>
            <person name="Sisk P."/>
            <person name="Stolte C."/>
            <person name="Sykes S."/>
            <person name="Wortman J."/>
            <person name="Nusbaum C."/>
            <person name="Birren B."/>
        </authorList>
    </citation>
    <scope>NUCLEOTIDE SEQUENCE [LARGE SCALE GENOMIC DNA]</scope>
    <source>
        <strain evidence="1">Fo47</strain>
    </source>
</reference>
<evidence type="ECO:0000313" key="1">
    <source>
        <dbReference type="EMBL" id="EWZ40420.1"/>
    </source>
</evidence>
<dbReference type="HOGENOM" id="CLU_3242191_0_0_1"/>
<reference evidence="1" key="2">
    <citation type="submission" date="2012-06" db="EMBL/GenBank/DDBJ databases">
        <title>Annotation of the Genome Sequence of Fusarium oxysporum Fo47.</title>
        <authorList>
            <consortium name="The Broad Institute Genomics Platform"/>
            <person name="Ma L.-J."/>
            <person name="Corby-Kistler H."/>
            <person name="Broz K."/>
            <person name="Gale L.R."/>
            <person name="Jonkers W."/>
            <person name="O'Donnell K."/>
            <person name="Ploetz R."/>
            <person name="Steinberg C."/>
            <person name="Schwartz D.C."/>
            <person name="VanEtten H."/>
            <person name="Zhou S."/>
            <person name="Young S.K."/>
            <person name="Zeng Q."/>
            <person name="Gargeya S."/>
            <person name="Fitzgerald M."/>
            <person name="Abouelleil A."/>
            <person name="Alvarado L."/>
            <person name="Chapman S.B."/>
            <person name="Gainer-Dewar J."/>
            <person name="Goldberg J."/>
            <person name="Griggs A."/>
            <person name="Gujja S."/>
            <person name="Hansen M."/>
            <person name="Howarth C."/>
            <person name="Imamovic A."/>
            <person name="Ireland A."/>
            <person name="Larimer J."/>
            <person name="McCowan C."/>
            <person name="Murphy C."/>
            <person name="Pearson M."/>
            <person name="Poon T.W."/>
            <person name="Priest M."/>
            <person name="Roberts A."/>
            <person name="Saif S."/>
            <person name="Shea T."/>
            <person name="Sykes S."/>
            <person name="Wortman J."/>
            <person name="Nusbaum C."/>
            <person name="Birren B."/>
        </authorList>
    </citation>
    <scope>NUCLEOTIDE SEQUENCE</scope>
    <source>
        <strain evidence="1">Fo47</strain>
    </source>
</reference>
<dbReference type="EMBL" id="JH717900">
    <property type="protein sequence ID" value="EWZ40420.1"/>
    <property type="molecule type" value="Genomic_DNA"/>
</dbReference>
<protein>
    <submittedName>
        <fullName evidence="1">Uncharacterized protein</fullName>
    </submittedName>
</protein>
<proteinExistence type="predicted"/>
<gene>
    <name evidence="1" type="ORF">FOZG_09109</name>
</gene>
<accession>W9KEP7</accession>
<dbReference type="VEuPathDB" id="FungiDB:FOZG_09109"/>
<sequence length="43" mass="4956">MAFYYVVENAEVLLVDNVSIVGIKQVAASFQCHLEASRWELRR</sequence>